<dbReference type="InterPro" id="IPR047057">
    <property type="entry name" value="MerR_fam"/>
</dbReference>
<evidence type="ECO:0000313" key="7">
    <source>
        <dbReference type="Proteomes" id="UP000188169"/>
    </source>
</evidence>
<protein>
    <submittedName>
        <fullName evidence="6">Mercuric resistance operon regulatory protein</fullName>
    </submittedName>
</protein>
<dbReference type="InterPro" id="IPR011791">
    <property type="entry name" value="CadR-PbrR"/>
</dbReference>
<name>A0A1R4EHQ7_9GAMM</name>
<dbReference type="PROSITE" id="PS50937">
    <property type="entry name" value="HTH_MERR_2"/>
    <property type="match status" value="1"/>
</dbReference>
<accession>A0A1R4EHQ7</accession>
<proteinExistence type="predicted"/>
<dbReference type="RefSeq" id="WP_077449309.1">
    <property type="nucleotide sequence ID" value="NZ_FUGD01000114.1"/>
</dbReference>
<dbReference type="Gene3D" id="1.10.1660.10">
    <property type="match status" value="1"/>
</dbReference>
<dbReference type="PANTHER" id="PTHR30204:SF92">
    <property type="entry name" value="HTH-TYPE TRANSCRIPTIONAL REGULATOR ZNTR"/>
    <property type="match status" value="1"/>
</dbReference>
<evidence type="ECO:0000256" key="3">
    <source>
        <dbReference type="ARBA" id="ARBA00023163"/>
    </source>
</evidence>
<sequence>MVSAESIKPEPIRIGVLAEKTGATVETIRYYEKEGLLPEPFRSQSNYRLYNDSHVERLNFILRCRTLDMTLEEVRTLLGYWDTPNKECSEVNNLLDEHIRAVEQQIEQLNHLRQHLTELRQKCTTGSLAESCGILNTLADSTHG</sequence>
<evidence type="ECO:0000256" key="2">
    <source>
        <dbReference type="ARBA" id="ARBA00023125"/>
    </source>
</evidence>
<dbReference type="PANTHER" id="PTHR30204">
    <property type="entry name" value="REDOX-CYCLING DRUG-SENSING TRANSCRIPTIONAL ACTIVATOR SOXR"/>
    <property type="match status" value="1"/>
</dbReference>
<organism evidence="6 7">
    <name type="scientific">Psychrobacter pasteurii</name>
    <dbReference type="NCBI Taxonomy" id="1945520"/>
    <lineage>
        <taxon>Bacteria</taxon>
        <taxon>Pseudomonadati</taxon>
        <taxon>Pseudomonadota</taxon>
        <taxon>Gammaproteobacteria</taxon>
        <taxon>Moraxellales</taxon>
        <taxon>Moraxellaceae</taxon>
        <taxon>Psychrobacter</taxon>
    </lineage>
</organism>
<dbReference type="STRING" id="1945520.A1019T_01924"/>
<dbReference type="InterPro" id="IPR015358">
    <property type="entry name" value="Tscrpt_reg_MerR_DNA-bd"/>
</dbReference>
<keyword evidence="4" id="KW-0175">Coiled coil</keyword>
<dbReference type="SMART" id="SM00422">
    <property type="entry name" value="HTH_MERR"/>
    <property type="match status" value="1"/>
</dbReference>
<gene>
    <name evidence="6" type="primary">merR1</name>
    <name evidence="6" type="ORF">A1019T_01924</name>
</gene>
<keyword evidence="3" id="KW-0804">Transcription</keyword>
<dbReference type="SUPFAM" id="SSF46955">
    <property type="entry name" value="Putative DNA-binding domain"/>
    <property type="match status" value="1"/>
</dbReference>
<dbReference type="Pfam" id="PF00376">
    <property type="entry name" value="MerR"/>
    <property type="match status" value="1"/>
</dbReference>
<dbReference type="OrthoDB" id="9808480at2"/>
<evidence type="ECO:0000256" key="4">
    <source>
        <dbReference type="SAM" id="Coils"/>
    </source>
</evidence>
<dbReference type="GO" id="GO:0045893">
    <property type="term" value="P:positive regulation of DNA-templated transcription"/>
    <property type="evidence" value="ECO:0007669"/>
    <property type="project" value="InterPro"/>
</dbReference>
<dbReference type="InterPro" id="IPR000551">
    <property type="entry name" value="MerR-type_HTH_dom"/>
</dbReference>
<keyword evidence="1" id="KW-0805">Transcription regulation</keyword>
<dbReference type="Pfam" id="PF09278">
    <property type="entry name" value="MerR-DNA-bind"/>
    <property type="match status" value="1"/>
</dbReference>
<dbReference type="GO" id="GO:0046872">
    <property type="term" value="F:metal ion binding"/>
    <property type="evidence" value="ECO:0007669"/>
    <property type="project" value="InterPro"/>
</dbReference>
<evidence type="ECO:0000313" key="6">
    <source>
        <dbReference type="EMBL" id="SJM37939.1"/>
    </source>
</evidence>
<reference evidence="7" key="1">
    <citation type="submission" date="2017-02" db="EMBL/GenBank/DDBJ databases">
        <authorList>
            <person name="Mornico D."/>
        </authorList>
    </citation>
    <scope>NUCLEOTIDE SEQUENCE [LARGE SCALE GENOMIC DNA]</scope>
</reference>
<dbReference type="CDD" id="cd04784">
    <property type="entry name" value="HTH_CadR-PbrR"/>
    <property type="match status" value="1"/>
</dbReference>
<dbReference type="Proteomes" id="UP000188169">
    <property type="component" value="Unassembled WGS sequence"/>
</dbReference>
<evidence type="ECO:0000259" key="5">
    <source>
        <dbReference type="PROSITE" id="PS50937"/>
    </source>
</evidence>
<dbReference type="PRINTS" id="PR00040">
    <property type="entry name" value="HTHMERR"/>
</dbReference>
<dbReference type="GO" id="GO:0003700">
    <property type="term" value="F:DNA-binding transcription factor activity"/>
    <property type="evidence" value="ECO:0007669"/>
    <property type="project" value="InterPro"/>
</dbReference>
<keyword evidence="7" id="KW-1185">Reference proteome</keyword>
<dbReference type="NCBIfam" id="TIGR02047">
    <property type="entry name" value="CadR-PbrR"/>
    <property type="match status" value="1"/>
</dbReference>
<keyword evidence="2" id="KW-0238">DNA-binding</keyword>
<feature type="domain" description="HTH merR-type" evidence="5">
    <location>
        <begin position="11"/>
        <end position="80"/>
    </location>
</feature>
<dbReference type="InterPro" id="IPR009061">
    <property type="entry name" value="DNA-bd_dom_put_sf"/>
</dbReference>
<dbReference type="AlphaFoldDB" id="A0A1R4EHQ7"/>
<evidence type="ECO:0000256" key="1">
    <source>
        <dbReference type="ARBA" id="ARBA00023015"/>
    </source>
</evidence>
<dbReference type="GO" id="GO:0003677">
    <property type="term" value="F:DNA binding"/>
    <property type="evidence" value="ECO:0007669"/>
    <property type="project" value="UniProtKB-KW"/>
</dbReference>
<dbReference type="EMBL" id="FUGD01000114">
    <property type="protein sequence ID" value="SJM37939.1"/>
    <property type="molecule type" value="Genomic_DNA"/>
</dbReference>
<feature type="coiled-coil region" evidence="4">
    <location>
        <begin position="92"/>
        <end position="122"/>
    </location>
</feature>